<keyword evidence="3" id="KW-1185">Reference proteome</keyword>
<gene>
    <name evidence="2" type="ORF">C8N29_1282</name>
</gene>
<reference evidence="2 3" key="1">
    <citation type="submission" date="2018-04" db="EMBL/GenBank/DDBJ databases">
        <title>Genomic Encyclopedia of Archaeal and Bacterial Type Strains, Phase II (KMG-II): from individual species to whole genera.</title>
        <authorList>
            <person name="Goeker M."/>
        </authorList>
    </citation>
    <scope>NUCLEOTIDE SEQUENCE [LARGE SCALE GENOMIC DNA]</scope>
    <source>
        <strain evidence="2 3">DSM 5822</strain>
    </source>
</reference>
<evidence type="ECO:0000313" key="2">
    <source>
        <dbReference type="EMBL" id="PTQ86783.1"/>
    </source>
</evidence>
<feature type="signal peptide" evidence="1">
    <location>
        <begin position="1"/>
        <end position="30"/>
    </location>
</feature>
<keyword evidence="1" id="KW-0732">Signal</keyword>
<name>A0A2T5ISH1_9GAMM</name>
<dbReference type="InterPro" id="IPR036514">
    <property type="entry name" value="SGNH_hydro_sf"/>
</dbReference>
<sequence>MTKNRNFFKNAFICLTLSLALNQTNHASQADTNKPLLVIGASYSDGSTPFNDALVAPLGGVSVGLGTYLSLGNALVKNPRLAGYVVNEAQAGATTFDRLACNPNPSCTSGTWQGYDKQLTKALARVTIPGTTTTTAKFVVITIGNDCLHSDAFGVPQNQSQPCSITEMNNYIDRLIAVGQRILNLGLTPIFDIYPDYHALNLPFAAQAFGLNWIIDQHSYNTLRQLHRSRIKAALAQAVVLDMWAGFEHVGDGLHPNDKTSRKAAEKIAKYIQQAH</sequence>
<organism evidence="2 3">
    <name type="scientific">Agitococcus lubricus</name>
    <dbReference type="NCBI Taxonomy" id="1077255"/>
    <lineage>
        <taxon>Bacteria</taxon>
        <taxon>Pseudomonadati</taxon>
        <taxon>Pseudomonadota</taxon>
        <taxon>Gammaproteobacteria</taxon>
        <taxon>Moraxellales</taxon>
        <taxon>Moraxellaceae</taxon>
        <taxon>Agitococcus</taxon>
    </lineage>
</organism>
<dbReference type="RefSeq" id="WP_107866993.1">
    <property type="nucleotide sequence ID" value="NZ_QAON01000028.1"/>
</dbReference>
<dbReference type="GO" id="GO:0016788">
    <property type="term" value="F:hydrolase activity, acting on ester bonds"/>
    <property type="evidence" value="ECO:0007669"/>
    <property type="project" value="InterPro"/>
</dbReference>
<proteinExistence type="predicted"/>
<evidence type="ECO:0008006" key="4">
    <source>
        <dbReference type="Google" id="ProtNLM"/>
    </source>
</evidence>
<accession>A0A2T5ISH1</accession>
<evidence type="ECO:0000313" key="3">
    <source>
        <dbReference type="Proteomes" id="UP000244223"/>
    </source>
</evidence>
<dbReference type="OrthoDB" id="9150728at2"/>
<dbReference type="SUPFAM" id="SSF52266">
    <property type="entry name" value="SGNH hydrolase"/>
    <property type="match status" value="1"/>
</dbReference>
<evidence type="ECO:0000256" key="1">
    <source>
        <dbReference type="SAM" id="SignalP"/>
    </source>
</evidence>
<dbReference type="Pfam" id="PF00657">
    <property type="entry name" value="Lipase_GDSL"/>
    <property type="match status" value="1"/>
</dbReference>
<protein>
    <recommendedName>
        <fullName evidence="4">Lysophospholipase L1-like esterase</fullName>
    </recommendedName>
</protein>
<dbReference type="InterPro" id="IPR001087">
    <property type="entry name" value="GDSL"/>
</dbReference>
<dbReference type="CDD" id="cd00229">
    <property type="entry name" value="SGNH_hydrolase"/>
    <property type="match status" value="1"/>
</dbReference>
<dbReference type="Gene3D" id="3.40.50.1110">
    <property type="entry name" value="SGNH hydrolase"/>
    <property type="match status" value="1"/>
</dbReference>
<feature type="chain" id="PRO_5030614035" description="Lysophospholipase L1-like esterase" evidence="1">
    <location>
        <begin position="31"/>
        <end position="276"/>
    </location>
</feature>
<comment type="caution">
    <text evidence="2">The sequence shown here is derived from an EMBL/GenBank/DDBJ whole genome shotgun (WGS) entry which is preliminary data.</text>
</comment>
<dbReference type="EMBL" id="QAON01000028">
    <property type="protein sequence ID" value="PTQ86783.1"/>
    <property type="molecule type" value="Genomic_DNA"/>
</dbReference>
<dbReference type="AlphaFoldDB" id="A0A2T5ISH1"/>
<dbReference type="Proteomes" id="UP000244223">
    <property type="component" value="Unassembled WGS sequence"/>
</dbReference>